<organism evidence="1 2">
    <name type="scientific">Methylotuvimicrobium alcaliphilum (strain DSM 19304 / NCIMB 14124 / VKM B-2133 / 20Z)</name>
    <name type="common">Methylomicrobium alcaliphilum</name>
    <dbReference type="NCBI Taxonomy" id="1091494"/>
    <lineage>
        <taxon>Bacteria</taxon>
        <taxon>Pseudomonadati</taxon>
        <taxon>Pseudomonadota</taxon>
        <taxon>Gammaproteobacteria</taxon>
        <taxon>Methylococcales</taxon>
        <taxon>Methylococcaceae</taxon>
        <taxon>Methylotuvimicrobium</taxon>
    </lineage>
</organism>
<dbReference type="AlphaFoldDB" id="G4T4L9"/>
<geneLocation type="plasmid" evidence="1 2">
    <name>MEALZ_p</name>
</geneLocation>
<evidence type="ECO:0000313" key="1">
    <source>
        <dbReference type="EMBL" id="CCE25775.1"/>
    </source>
</evidence>
<dbReference type="EMBL" id="FO082061">
    <property type="protein sequence ID" value="CCE25775.1"/>
    <property type="molecule type" value="Genomic_DNA"/>
</dbReference>
<proteinExistence type="predicted"/>
<reference evidence="1 2" key="1">
    <citation type="journal article" date="2012" name="J. Bacteriol.">
        <title>Genome sequence of the haloalkaliphilic methanotrophic bacterium Methylomicrobium alcaliphilum 20Z.</title>
        <authorList>
            <person name="Vuilleumier S."/>
            <person name="Khmelenina V.N."/>
            <person name="Bringel F."/>
            <person name="Reshetnikov A.S."/>
            <person name="Lajus A."/>
            <person name="Mangenot S."/>
            <person name="Rouy Z."/>
            <person name="Op den Camp H.J."/>
            <person name="Jetten M.S."/>
            <person name="Dispirito A.A."/>
            <person name="Dunfield P."/>
            <person name="Klotz M.G."/>
            <person name="Semrau J.D."/>
            <person name="Stein L.Y."/>
            <person name="Barbe V."/>
            <person name="Medigue C."/>
            <person name="Trotsenko Y.A."/>
            <person name="Kalyuzhnaya M.G."/>
        </authorList>
    </citation>
    <scope>NUCLEOTIDE SEQUENCE [LARGE SCALE GENOMIC DNA]</scope>
    <source>
        <strain evidence="2">DSM 19304 / NCIMB 14124 / VKM B-2133 / 20Z</strain>
    </source>
</reference>
<keyword evidence="1" id="KW-0614">Plasmid</keyword>
<dbReference type="HOGENOM" id="CLU_2382781_0_0_6"/>
<evidence type="ECO:0000313" key="2">
    <source>
        <dbReference type="Proteomes" id="UP000008315"/>
    </source>
</evidence>
<dbReference type="KEGG" id="mah:MEALZ_p0070"/>
<protein>
    <submittedName>
        <fullName evidence="1">Uncharacterized protein</fullName>
    </submittedName>
</protein>
<keyword evidence="2" id="KW-1185">Reference proteome</keyword>
<sequence>MFKCTRVWVGSLYVNDNSPGTERIQELIDQANISTTRLYDKRHSRPEDSPSFKVEYNRGGTASYPTDFSQIPVCKITAQSFSKLLALSPAHRQL</sequence>
<accession>G4T4L9</accession>
<dbReference type="Proteomes" id="UP000008315">
    <property type="component" value="Plasmid MEALZ_p"/>
</dbReference>
<name>G4T4L9_META2</name>
<gene>
    <name evidence="1" type="ordered locus">MEALZ_p0070</name>
</gene>